<organism evidence="1 2">
    <name type="scientific">Cytobacillus purgationiresistens</name>
    <dbReference type="NCBI Taxonomy" id="863449"/>
    <lineage>
        <taxon>Bacteria</taxon>
        <taxon>Bacillati</taxon>
        <taxon>Bacillota</taxon>
        <taxon>Bacilli</taxon>
        <taxon>Bacillales</taxon>
        <taxon>Bacillaceae</taxon>
        <taxon>Cytobacillus</taxon>
    </lineage>
</organism>
<dbReference type="InterPro" id="IPR014962">
    <property type="entry name" value="YolD"/>
</dbReference>
<evidence type="ECO:0008006" key="3">
    <source>
        <dbReference type="Google" id="ProtNLM"/>
    </source>
</evidence>
<dbReference type="Pfam" id="PF08863">
    <property type="entry name" value="YolD"/>
    <property type="match status" value="1"/>
</dbReference>
<sequence>MIRDRGLQKWQGFFMTEHVAELKMLREELEKCEKPLIDEYQRVEFDEQVAYAMEYNMPLRLSTWLGGFITDTVGRVHYFDAIQQQLRVITLMGEQTRVSMADVVDVEIIDD</sequence>
<gene>
    <name evidence="1" type="ORF">J2S17_002585</name>
</gene>
<comment type="caution">
    <text evidence="1">The sequence shown here is derived from an EMBL/GenBank/DDBJ whole genome shotgun (WGS) entry which is preliminary data.</text>
</comment>
<proteinExistence type="predicted"/>
<dbReference type="PANTHER" id="PTHR40051">
    <property type="entry name" value="IG HYPOTHETICAL 15966"/>
    <property type="match status" value="1"/>
</dbReference>
<reference evidence="1 2" key="1">
    <citation type="submission" date="2023-07" db="EMBL/GenBank/DDBJ databases">
        <title>Genomic Encyclopedia of Type Strains, Phase IV (KMG-IV): sequencing the most valuable type-strain genomes for metagenomic binning, comparative biology and taxonomic classification.</title>
        <authorList>
            <person name="Goeker M."/>
        </authorList>
    </citation>
    <scope>NUCLEOTIDE SEQUENCE [LARGE SCALE GENOMIC DNA]</scope>
    <source>
        <strain evidence="1 2">DSM 23494</strain>
    </source>
</reference>
<evidence type="ECO:0000313" key="2">
    <source>
        <dbReference type="Proteomes" id="UP001238088"/>
    </source>
</evidence>
<keyword evidence="2" id="KW-1185">Reference proteome</keyword>
<evidence type="ECO:0000313" key="1">
    <source>
        <dbReference type="EMBL" id="MDQ0270700.1"/>
    </source>
</evidence>
<dbReference type="EMBL" id="JAUSUB010000010">
    <property type="protein sequence ID" value="MDQ0270700.1"/>
    <property type="molecule type" value="Genomic_DNA"/>
</dbReference>
<protein>
    <recommendedName>
        <fullName evidence="3">YolD-like protein</fullName>
    </recommendedName>
</protein>
<dbReference type="RefSeq" id="WP_307475339.1">
    <property type="nucleotide sequence ID" value="NZ_JAUSUB010000010.1"/>
</dbReference>
<accession>A0ABU0AHG2</accession>
<dbReference type="Proteomes" id="UP001238088">
    <property type="component" value="Unassembled WGS sequence"/>
</dbReference>
<name>A0ABU0AHG2_9BACI</name>
<dbReference type="PANTHER" id="PTHR40051:SF1">
    <property type="entry name" value="YOLD-LIKE FAMILY PROTEIN"/>
    <property type="match status" value="1"/>
</dbReference>